<dbReference type="Proteomes" id="UP000246569">
    <property type="component" value="Unassembled WGS sequence"/>
</dbReference>
<comment type="caution">
    <text evidence="2">The sequence shown here is derived from an EMBL/GenBank/DDBJ whole genome shotgun (WGS) entry which is preliminary data.</text>
</comment>
<dbReference type="PROSITE" id="PS51379">
    <property type="entry name" value="4FE4S_FER_2"/>
    <property type="match status" value="1"/>
</dbReference>
<accession>A0A317MU57</accession>
<dbReference type="OrthoDB" id="6195205at2"/>
<reference evidence="2 3" key="1">
    <citation type="submission" date="2018-05" db="EMBL/GenBank/DDBJ databases">
        <title>Genomic Encyclopedia of Type Strains, Phase IV (KMG-IV): sequencing the most valuable type-strain genomes for metagenomic binning, comparative biology and taxonomic classification.</title>
        <authorList>
            <person name="Goeker M."/>
        </authorList>
    </citation>
    <scope>NUCLEOTIDE SEQUENCE [LARGE SCALE GENOMIC DNA]</scope>
    <source>
        <strain evidence="2 3">DSM 23606</strain>
    </source>
</reference>
<proteinExistence type="predicted"/>
<dbReference type="AlphaFoldDB" id="A0A317MU57"/>
<evidence type="ECO:0000313" key="3">
    <source>
        <dbReference type="Proteomes" id="UP000246569"/>
    </source>
</evidence>
<name>A0A317MU57_9GAMM</name>
<gene>
    <name evidence="2" type="ORF">C7443_108115</name>
</gene>
<feature type="domain" description="4Fe-4S ferredoxin-type" evidence="1">
    <location>
        <begin position="145"/>
        <end position="175"/>
    </location>
</feature>
<evidence type="ECO:0000313" key="2">
    <source>
        <dbReference type="EMBL" id="PWV60186.1"/>
    </source>
</evidence>
<dbReference type="RefSeq" id="WP_110019291.1">
    <property type="nucleotide sequence ID" value="NZ_QGTJ01000008.1"/>
</dbReference>
<sequence>MSAFSACRVRATALGYGLQTVLAGDADSAPFSALWLVCNTGATVQQRWAAGRPPAQLLALNATAPATSCGPLDDFCRAELSALLGALPHRVLFPHANGAPTLPLLPRLEAAGWLRPGPFMNTLHPRYGSWWAVRALIALDAEPDPAAALGDSPCVACSAPCIEACPASAVSMAGWNGQACIRQRLDSASPCAADCRARSACPGGAEWRYDAATRAYHYGVSLATLRDWLRGH</sequence>
<organism evidence="2 3">
    <name type="scientific">Plasticicumulans acidivorans</name>
    <dbReference type="NCBI Taxonomy" id="886464"/>
    <lineage>
        <taxon>Bacteria</taxon>
        <taxon>Pseudomonadati</taxon>
        <taxon>Pseudomonadota</taxon>
        <taxon>Gammaproteobacteria</taxon>
        <taxon>Candidatus Competibacteraceae</taxon>
        <taxon>Plasticicumulans</taxon>
    </lineage>
</organism>
<dbReference type="EMBL" id="QGTJ01000008">
    <property type="protein sequence ID" value="PWV60186.1"/>
    <property type="molecule type" value="Genomic_DNA"/>
</dbReference>
<evidence type="ECO:0000259" key="1">
    <source>
        <dbReference type="PROSITE" id="PS51379"/>
    </source>
</evidence>
<keyword evidence="3" id="KW-1185">Reference proteome</keyword>
<dbReference type="InterPro" id="IPR017896">
    <property type="entry name" value="4Fe4S_Fe-S-bd"/>
</dbReference>
<protein>
    <recommendedName>
        <fullName evidence="1">4Fe-4S ferredoxin-type domain-containing protein</fullName>
    </recommendedName>
</protein>